<dbReference type="PROSITE" id="PS50158">
    <property type="entry name" value="ZF_CCHC"/>
    <property type="match status" value="1"/>
</dbReference>
<dbReference type="GO" id="GO:0003676">
    <property type="term" value="F:nucleic acid binding"/>
    <property type="evidence" value="ECO:0007669"/>
    <property type="project" value="InterPro"/>
</dbReference>
<feature type="region of interest" description="Disordered" evidence="2">
    <location>
        <begin position="119"/>
        <end position="147"/>
    </location>
</feature>
<feature type="domain" description="CCHC-type" evidence="3">
    <location>
        <begin position="153"/>
        <end position="166"/>
    </location>
</feature>
<sequence>MAAPNDEFLQRVSEIMDSKLSSFEQKISKQQKQQHEQQLSRIQAANDKTFVFKRKGNEAQYKFNNSRQKLIKLADSSKTGWRTVQEYTQHELASDEEDEKRIFKAEIRAEKKLKEERIQKARTARRTNPYPERASSVQNQPKSYENSKKSGTCFKCGFPGHWAKNCTTNNNNNKETGSKLSTLDSNVQSMCIVQSKDLHACMSEHFSESKTNVCRFVATIDENVSPVGRLRGHLTKWVDIQADKYILDVIENGYKIPFKTIPTSVCLDNNKSARDNVKVVCSEIQKLIDKGCVTEVKNVPFVVNPLTLAFNKTGAEDFDQASTLSEVIKRDLTELGFIIAESKSVWFPQQNIVWLGFEWDMSNGILKYSRSDHIDGKRYRKCGFGAYVENSEISEVVGLWTGEESMKSSTWRELEAINRC</sequence>
<keyword evidence="1" id="KW-0863">Zinc-finger</keyword>
<dbReference type="SUPFAM" id="SSF57756">
    <property type="entry name" value="Retrovirus zinc finger-like domains"/>
    <property type="match status" value="1"/>
</dbReference>
<name>A0A8W8HLE2_MAGGI</name>
<proteinExistence type="predicted"/>
<dbReference type="GO" id="GO:0008270">
    <property type="term" value="F:zinc ion binding"/>
    <property type="evidence" value="ECO:0007669"/>
    <property type="project" value="UniProtKB-KW"/>
</dbReference>
<reference evidence="4" key="1">
    <citation type="submission" date="2022-08" db="UniProtKB">
        <authorList>
            <consortium name="EnsemblMetazoa"/>
        </authorList>
    </citation>
    <scope>IDENTIFICATION</scope>
    <source>
        <strain evidence="4">05x7-T-G4-1.051#20</strain>
    </source>
</reference>
<evidence type="ECO:0000256" key="2">
    <source>
        <dbReference type="SAM" id="MobiDB-lite"/>
    </source>
</evidence>
<evidence type="ECO:0000313" key="4">
    <source>
        <dbReference type="EnsemblMetazoa" id="G10105.1:cds"/>
    </source>
</evidence>
<dbReference type="InterPro" id="IPR036875">
    <property type="entry name" value="Znf_CCHC_sf"/>
</dbReference>
<evidence type="ECO:0000259" key="3">
    <source>
        <dbReference type="PROSITE" id="PS50158"/>
    </source>
</evidence>
<evidence type="ECO:0000256" key="1">
    <source>
        <dbReference type="PROSITE-ProRule" id="PRU00047"/>
    </source>
</evidence>
<keyword evidence="1" id="KW-0862">Zinc</keyword>
<dbReference type="EnsemblMetazoa" id="G10105.1">
    <property type="protein sequence ID" value="G10105.1:cds"/>
    <property type="gene ID" value="G10105"/>
</dbReference>
<keyword evidence="1" id="KW-0479">Metal-binding</keyword>
<evidence type="ECO:0000313" key="5">
    <source>
        <dbReference type="Proteomes" id="UP000005408"/>
    </source>
</evidence>
<organism evidence="4 5">
    <name type="scientific">Magallana gigas</name>
    <name type="common">Pacific oyster</name>
    <name type="synonym">Crassostrea gigas</name>
    <dbReference type="NCBI Taxonomy" id="29159"/>
    <lineage>
        <taxon>Eukaryota</taxon>
        <taxon>Metazoa</taxon>
        <taxon>Spiralia</taxon>
        <taxon>Lophotrochozoa</taxon>
        <taxon>Mollusca</taxon>
        <taxon>Bivalvia</taxon>
        <taxon>Autobranchia</taxon>
        <taxon>Pteriomorphia</taxon>
        <taxon>Ostreida</taxon>
        <taxon>Ostreoidea</taxon>
        <taxon>Ostreidae</taxon>
        <taxon>Magallana</taxon>
    </lineage>
</organism>
<feature type="compositionally biased region" description="Polar residues" evidence="2">
    <location>
        <begin position="135"/>
        <end position="144"/>
    </location>
</feature>
<dbReference type="Proteomes" id="UP000005408">
    <property type="component" value="Unassembled WGS sequence"/>
</dbReference>
<protein>
    <recommendedName>
        <fullName evidence="3">CCHC-type domain-containing protein</fullName>
    </recommendedName>
</protein>
<keyword evidence="5" id="KW-1185">Reference proteome</keyword>
<dbReference type="AlphaFoldDB" id="A0A8W8HLE2"/>
<dbReference type="SMART" id="SM00343">
    <property type="entry name" value="ZnF_C2HC"/>
    <property type="match status" value="1"/>
</dbReference>
<dbReference type="Gene3D" id="4.10.60.10">
    <property type="entry name" value="Zinc finger, CCHC-type"/>
    <property type="match status" value="1"/>
</dbReference>
<dbReference type="InterPro" id="IPR001878">
    <property type="entry name" value="Znf_CCHC"/>
</dbReference>
<accession>A0A8W8HLE2</accession>
<dbReference type="Pfam" id="PF00098">
    <property type="entry name" value="zf-CCHC"/>
    <property type="match status" value="1"/>
</dbReference>